<evidence type="ECO:0000256" key="1">
    <source>
        <dbReference type="SAM" id="Phobius"/>
    </source>
</evidence>
<dbReference type="InParanoid" id="Q19993"/>
<dbReference type="eggNOG" id="ENOG502TJN1">
    <property type="taxonomic scope" value="Eukaryota"/>
</dbReference>
<keyword evidence="1" id="KW-0812">Transmembrane</keyword>
<reference evidence="2 3" key="1">
    <citation type="journal article" date="1998" name="Science">
        <title>Genome sequence of the nematode C. elegans: a platform for investigating biology.</title>
        <authorList>
            <consortium name="The C. elegans sequencing consortium"/>
            <person name="Sulson J.E."/>
            <person name="Waterston R."/>
        </authorList>
    </citation>
    <scope>NUCLEOTIDE SEQUENCE [LARGE SCALE GENOMIC DNA]</scope>
    <source>
        <strain evidence="2 3">Bristol N2</strain>
    </source>
</reference>
<dbReference type="FunCoup" id="Q19993">
    <property type="interactions" value="171"/>
</dbReference>
<dbReference type="OrthoDB" id="5826832at2759"/>
<protein>
    <submittedName>
        <fullName evidence="2">Serpentine Receptor, class E (Epsilon)</fullName>
    </submittedName>
</protein>
<dbReference type="RefSeq" id="NP_497757.1">
    <property type="nucleotide sequence ID" value="NM_065356.4"/>
</dbReference>
<dbReference type="PIR" id="T21719">
    <property type="entry name" value="T21719"/>
</dbReference>
<dbReference type="AGR" id="WB:WBGene00009373"/>
<evidence type="ECO:0000313" key="4">
    <source>
        <dbReference type="WormBase" id="F34D10.3"/>
    </source>
</evidence>
<dbReference type="OMA" id="FSIHNRP"/>
<dbReference type="KEGG" id="cel:CELE_F34D10.3"/>
<dbReference type="PaxDb" id="6239-F34D10.3"/>
<dbReference type="EMBL" id="BX284603">
    <property type="protein sequence ID" value="CAA84315.1"/>
    <property type="molecule type" value="Genomic_DNA"/>
</dbReference>
<feature type="transmembrane region" description="Helical" evidence="1">
    <location>
        <begin position="36"/>
        <end position="59"/>
    </location>
</feature>
<dbReference type="WormBase" id="F34D10.3">
    <property type="protein sequence ID" value="CE00963"/>
    <property type="gene ID" value="WBGene00009373"/>
</dbReference>
<keyword evidence="2" id="KW-0675">Receptor</keyword>
<evidence type="ECO:0000313" key="3">
    <source>
        <dbReference type="Proteomes" id="UP000001940"/>
    </source>
</evidence>
<sequence>MRLLSGQKAICVFLDLLATTICLALFLDNSSGDKQYIFLCLIVFATDAACFGVLFYNIYSELRTNGQQNLGIRAFWNFLYPFNNVYTGQFVCITCKVVFEVLIAIRLTFALSIPYIVYFIPFWIFCGIIFVDLTRRLYSVQKKINNH</sequence>
<dbReference type="UCSC" id="F34D10.3">
    <property type="organism name" value="c. elegans"/>
</dbReference>
<feature type="transmembrane region" description="Helical" evidence="1">
    <location>
        <begin position="12"/>
        <end position="30"/>
    </location>
</feature>
<feature type="transmembrane region" description="Helical" evidence="1">
    <location>
        <begin position="90"/>
        <end position="109"/>
    </location>
</feature>
<accession>Q19993</accession>
<proteinExistence type="predicted"/>
<feature type="transmembrane region" description="Helical" evidence="1">
    <location>
        <begin position="115"/>
        <end position="133"/>
    </location>
</feature>
<dbReference type="AlphaFoldDB" id="Q19993"/>
<keyword evidence="3" id="KW-1185">Reference proteome</keyword>
<dbReference type="HOGENOM" id="CLU_1769723_0_0_1"/>
<keyword evidence="1" id="KW-0472">Membrane</keyword>
<dbReference type="Proteomes" id="UP000001940">
    <property type="component" value="Chromosome III"/>
</dbReference>
<keyword evidence="1" id="KW-1133">Transmembrane helix</keyword>
<evidence type="ECO:0000313" key="2">
    <source>
        <dbReference type="EMBL" id="CAA84315.1"/>
    </source>
</evidence>
<dbReference type="CTD" id="175483"/>
<organism evidence="2 3">
    <name type="scientific">Caenorhabditis elegans</name>
    <dbReference type="NCBI Taxonomy" id="6239"/>
    <lineage>
        <taxon>Eukaryota</taxon>
        <taxon>Metazoa</taxon>
        <taxon>Ecdysozoa</taxon>
        <taxon>Nematoda</taxon>
        <taxon>Chromadorea</taxon>
        <taxon>Rhabditida</taxon>
        <taxon>Rhabditina</taxon>
        <taxon>Rhabditomorpha</taxon>
        <taxon>Rhabditoidea</taxon>
        <taxon>Rhabditidae</taxon>
        <taxon>Peloderinae</taxon>
        <taxon>Caenorhabditis</taxon>
    </lineage>
</organism>
<dbReference type="GeneID" id="175483"/>
<name>Q19993_CAEEL</name>
<gene>
    <name evidence="2" type="ORF">CELE_F34D10.3</name>
    <name evidence="2 4" type="ORF">F34D10.3</name>
</gene>
<dbReference type="Bgee" id="WBGene00009373">
    <property type="expression patterns" value="Expressed in embryo and 4 other cell types or tissues"/>
</dbReference>